<evidence type="ECO:0000259" key="5">
    <source>
        <dbReference type="Pfam" id="PF01717"/>
    </source>
</evidence>
<feature type="region of interest" description="Disordered" evidence="4">
    <location>
        <begin position="1"/>
        <end position="40"/>
    </location>
</feature>
<keyword evidence="6" id="KW-0489">Methyltransferase</keyword>
<evidence type="ECO:0000256" key="4">
    <source>
        <dbReference type="SAM" id="MobiDB-lite"/>
    </source>
</evidence>
<gene>
    <name evidence="6" type="ORF">E6H04_12310</name>
</gene>
<evidence type="ECO:0000313" key="6">
    <source>
        <dbReference type="EMBL" id="TMI78513.1"/>
    </source>
</evidence>
<reference evidence="6 7" key="1">
    <citation type="journal article" date="2019" name="Nat. Microbiol.">
        <title>Mediterranean grassland soil C-N compound turnover is dependent on rainfall and depth, and is mediated by genomically divergent microorganisms.</title>
        <authorList>
            <person name="Diamond S."/>
            <person name="Andeer P.F."/>
            <person name="Li Z."/>
            <person name="Crits-Christoph A."/>
            <person name="Burstein D."/>
            <person name="Anantharaman K."/>
            <person name="Lane K.R."/>
            <person name="Thomas B.C."/>
            <person name="Pan C."/>
            <person name="Northen T.R."/>
            <person name="Banfield J.F."/>
        </authorList>
    </citation>
    <scope>NUCLEOTIDE SEQUENCE [LARGE SCALE GENOMIC DNA]</scope>
    <source>
        <strain evidence="6">NP_7</strain>
    </source>
</reference>
<dbReference type="Proteomes" id="UP000320048">
    <property type="component" value="Unassembled WGS sequence"/>
</dbReference>
<comment type="cofactor">
    <cofactor evidence="1">
        <name>Zn(2+)</name>
        <dbReference type="ChEBI" id="CHEBI:29105"/>
    </cofactor>
</comment>
<dbReference type="PANTHER" id="PTHR30519">
    <property type="entry name" value="5-METHYLTETRAHYDROPTEROYLTRIGLUTAMATE--HOMOCYSTEINE METHYLTRANSFERASE"/>
    <property type="match status" value="1"/>
</dbReference>
<dbReference type="Gene3D" id="3.20.20.210">
    <property type="match status" value="1"/>
</dbReference>
<keyword evidence="6" id="KW-0808">Transferase</keyword>
<feature type="domain" description="Cobalamin-independent methionine synthase MetE C-terminal/archaeal" evidence="5">
    <location>
        <begin position="99"/>
        <end position="407"/>
    </location>
</feature>
<dbReference type="SUPFAM" id="SSF51726">
    <property type="entry name" value="UROD/MetE-like"/>
    <property type="match status" value="1"/>
</dbReference>
<comment type="caution">
    <text evidence="6">The sequence shown here is derived from an EMBL/GenBank/DDBJ whole genome shotgun (WGS) entry which is preliminary data.</text>
</comment>
<feature type="compositionally biased region" description="Gly residues" evidence="4">
    <location>
        <begin position="16"/>
        <end position="27"/>
    </location>
</feature>
<evidence type="ECO:0000256" key="3">
    <source>
        <dbReference type="ARBA" id="ARBA00022833"/>
    </source>
</evidence>
<keyword evidence="3" id="KW-0862">Zinc</keyword>
<dbReference type="GO" id="GO:0009086">
    <property type="term" value="P:methionine biosynthetic process"/>
    <property type="evidence" value="ECO:0007669"/>
    <property type="project" value="InterPro"/>
</dbReference>
<name>A0A537J4T8_9BACT</name>
<proteinExistence type="predicted"/>
<protein>
    <submittedName>
        <fullName evidence="6">Methylcobamide--CoM methyltransferase</fullName>
    </submittedName>
</protein>
<dbReference type="Pfam" id="PF01717">
    <property type="entry name" value="Meth_synt_2"/>
    <property type="match status" value="1"/>
</dbReference>
<sequence length="421" mass="45150">MDAGGYGDRARRGRAAGDGGGRAGGGRAVLPPPGVDGETVRVRGGVAGGRPGGAGPRRVRAGQGLCGRANLPGREALRDRGGDLRGAADADRARGAEVKTTVIGSYPKIPDPPAPGRWRAGVEKLQRGEITREDLRRVEDEVTVEVLTEMAGKGIEIVTDGQIRWEDGQTYFTRGLDGFSINGLQRYFDTNVYYRQPTATGEVGWRGPISVADYTFASTHSERPVKPVVTGPFTLAVLSRDEFYGNRDQLVMALAAALNRELKALAQAGASVIQVDEPGLLAHRDHFPLFRRAMDVLWDGVDAQRALYTYFGHIDGLYPALLDVPVDVLGLDFVAGARNWDVLRKAKFTKQLGLGIVDARNTKMETPAAVADACRRATAFVPASHLHVGPSAGLEFLPRGVAQRKLEVLAAGVRRFHEGGA</sequence>
<evidence type="ECO:0000256" key="1">
    <source>
        <dbReference type="ARBA" id="ARBA00001947"/>
    </source>
</evidence>
<organism evidence="6 7">
    <name type="scientific">Candidatus Segetimicrobium genomatis</name>
    <dbReference type="NCBI Taxonomy" id="2569760"/>
    <lineage>
        <taxon>Bacteria</taxon>
        <taxon>Bacillati</taxon>
        <taxon>Candidatus Sysuimicrobiota</taxon>
        <taxon>Candidatus Sysuimicrobiia</taxon>
        <taxon>Candidatus Sysuimicrobiales</taxon>
        <taxon>Candidatus Segetimicrobiaceae</taxon>
        <taxon>Candidatus Segetimicrobium</taxon>
    </lineage>
</organism>
<keyword evidence="2" id="KW-0479">Metal-binding</keyword>
<dbReference type="EMBL" id="VBAO01000367">
    <property type="protein sequence ID" value="TMI78513.1"/>
    <property type="molecule type" value="Genomic_DNA"/>
</dbReference>
<evidence type="ECO:0000313" key="7">
    <source>
        <dbReference type="Proteomes" id="UP000320048"/>
    </source>
</evidence>
<dbReference type="CDD" id="cd03311">
    <property type="entry name" value="CIMS_C_terminal_like"/>
    <property type="match status" value="1"/>
</dbReference>
<dbReference type="InterPro" id="IPR002629">
    <property type="entry name" value="Met_Synth_C/arc"/>
</dbReference>
<dbReference type="GO" id="GO:0008270">
    <property type="term" value="F:zinc ion binding"/>
    <property type="evidence" value="ECO:0007669"/>
    <property type="project" value="InterPro"/>
</dbReference>
<dbReference type="AlphaFoldDB" id="A0A537J4T8"/>
<accession>A0A537J4T8</accession>
<dbReference type="GO" id="GO:0003871">
    <property type="term" value="F:5-methyltetrahydropteroyltriglutamate-homocysteine S-methyltransferase activity"/>
    <property type="evidence" value="ECO:0007669"/>
    <property type="project" value="InterPro"/>
</dbReference>
<evidence type="ECO:0000256" key="2">
    <source>
        <dbReference type="ARBA" id="ARBA00022723"/>
    </source>
</evidence>
<dbReference type="InterPro" id="IPR038071">
    <property type="entry name" value="UROD/MetE-like_sf"/>
</dbReference>
<dbReference type="GO" id="GO:0032259">
    <property type="term" value="P:methylation"/>
    <property type="evidence" value="ECO:0007669"/>
    <property type="project" value="UniProtKB-KW"/>
</dbReference>